<dbReference type="OrthoDB" id="7427721at2"/>
<feature type="transmembrane region" description="Helical" evidence="1">
    <location>
        <begin position="20"/>
        <end position="39"/>
    </location>
</feature>
<dbReference type="AlphaFoldDB" id="A0A844ZDP4"/>
<keyword evidence="1" id="KW-0812">Transmembrane</keyword>
<dbReference type="EMBL" id="WTYW01000001">
    <property type="protein sequence ID" value="MXO85353.1"/>
    <property type="molecule type" value="Genomic_DNA"/>
</dbReference>
<keyword evidence="1" id="KW-0472">Membrane</keyword>
<evidence type="ECO:0000313" key="3">
    <source>
        <dbReference type="EMBL" id="MXO85353.1"/>
    </source>
</evidence>
<comment type="caution">
    <text evidence="3">The sequence shown here is derived from an EMBL/GenBank/DDBJ whole genome shotgun (WGS) entry which is preliminary data.</text>
</comment>
<dbReference type="Proteomes" id="UP000433104">
    <property type="component" value="Unassembled WGS sequence"/>
</dbReference>
<proteinExistence type="predicted"/>
<dbReference type="Pfam" id="PF07811">
    <property type="entry name" value="TadE"/>
    <property type="match status" value="1"/>
</dbReference>
<sequence>MILRKFFSDEDGGAAVEFALIIPAFLAAVMGVFLTGIYMQNYNAVRSVASDVQREIAVSYQRGNELNESQIAAITRGIAVNPPYLLKTNRLTVTAPDATSSRVTGAKEINFRVTYRMETILPFIDLDAFELTYSRPIFVVPGSSSSSSGSGT</sequence>
<feature type="domain" description="TadE-like" evidence="2">
    <location>
        <begin position="12"/>
        <end position="52"/>
    </location>
</feature>
<name>A0A844ZDP4_9SPHN</name>
<evidence type="ECO:0000313" key="4">
    <source>
        <dbReference type="Proteomes" id="UP000433104"/>
    </source>
</evidence>
<keyword evidence="1" id="KW-1133">Transmembrane helix</keyword>
<organism evidence="3 4">
    <name type="scientific">Parapontixanthobacter aurantiacus</name>
    <dbReference type="NCBI Taxonomy" id="1463599"/>
    <lineage>
        <taxon>Bacteria</taxon>
        <taxon>Pseudomonadati</taxon>
        <taxon>Pseudomonadota</taxon>
        <taxon>Alphaproteobacteria</taxon>
        <taxon>Sphingomonadales</taxon>
        <taxon>Erythrobacteraceae</taxon>
        <taxon>Parapontixanthobacter</taxon>
    </lineage>
</organism>
<reference evidence="3 4" key="1">
    <citation type="submission" date="2019-12" db="EMBL/GenBank/DDBJ databases">
        <title>Genomic-based taxomic classification of the family Erythrobacteraceae.</title>
        <authorList>
            <person name="Xu L."/>
        </authorList>
    </citation>
    <scope>NUCLEOTIDE SEQUENCE [LARGE SCALE GENOMIC DNA]</scope>
    <source>
        <strain evidence="3 4">MCCC 1A09962</strain>
    </source>
</reference>
<evidence type="ECO:0000256" key="1">
    <source>
        <dbReference type="SAM" id="Phobius"/>
    </source>
</evidence>
<protein>
    <recommendedName>
        <fullName evidence="2">TadE-like domain-containing protein</fullName>
    </recommendedName>
</protein>
<dbReference type="InterPro" id="IPR012495">
    <property type="entry name" value="TadE-like_dom"/>
</dbReference>
<keyword evidence="4" id="KW-1185">Reference proteome</keyword>
<evidence type="ECO:0000259" key="2">
    <source>
        <dbReference type="Pfam" id="PF07811"/>
    </source>
</evidence>
<gene>
    <name evidence="3" type="ORF">GRI38_04855</name>
</gene>
<accession>A0A844ZDP4</accession>
<dbReference type="RefSeq" id="WP_160681762.1">
    <property type="nucleotide sequence ID" value="NZ_WTYW01000001.1"/>
</dbReference>